<dbReference type="EMBL" id="DTMZ01000001">
    <property type="protein sequence ID" value="HGD12460.1"/>
    <property type="molecule type" value="Genomic_DNA"/>
</dbReference>
<evidence type="ECO:0000313" key="1">
    <source>
        <dbReference type="EMBL" id="HGD12460.1"/>
    </source>
</evidence>
<sequence>MAGNGITVLVPFGEHLDRRFGIVPLKYNPASMEKYVSRIIRQIINSSRRYRKLTFASIYFGGCDPSLLTLEQLYRMLQALYNHLSIIPEEQTIVTLPGAIDADKAKVLKELSFDQITIRVLNRHVPTDDFNIFRETGFNSVGFEIYLPADSNFEPEQLKALMRCEPDHLYFLPPNLSEISKQIPPAFIEFLPGHFARPGKEGRHLLNIAYALNITFGTNQ</sequence>
<dbReference type="AlphaFoldDB" id="A0A7V3PS74"/>
<dbReference type="SUPFAM" id="SSF102114">
    <property type="entry name" value="Radical SAM enzymes"/>
    <property type="match status" value="1"/>
</dbReference>
<comment type="caution">
    <text evidence="1">The sequence shown here is derived from an EMBL/GenBank/DDBJ whole genome shotgun (WGS) entry which is preliminary data.</text>
</comment>
<name>A0A7V3PS74_UNCW3</name>
<protein>
    <recommendedName>
        <fullName evidence="2">Radical SAM protein</fullName>
    </recommendedName>
</protein>
<reference evidence="1" key="1">
    <citation type="journal article" date="2020" name="mSystems">
        <title>Genome- and Community-Level Interaction Insights into Carbon Utilization and Element Cycling Functions of Hydrothermarchaeota in Hydrothermal Sediment.</title>
        <authorList>
            <person name="Zhou Z."/>
            <person name="Liu Y."/>
            <person name="Xu W."/>
            <person name="Pan J."/>
            <person name="Luo Z.H."/>
            <person name="Li M."/>
        </authorList>
    </citation>
    <scope>NUCLEOTIDE SEQUENCE [LARGE SCALE GENOMIC DNA]</scope>
    <source>
        <strain evidence="1">SpSt-914</strain>
    </source>
</reference>
<evidence type="ECO:0008006" key="2">
    <source>
        <dbReference type="Google" id="ProtNLM"/>
    </source>
</evidence>
<organism evidence="1">
    <name type="scientific">candidate division WOR-3 bacterium</name>
    <dbReference type="NCBI Taxonomy" id="2052148"/>
    <lineage>
        <taxon>Bacteria</taxon>
        <taxon>Bacteria division WOR-3</taxon>
    </lineage>
</organism>
<proteinExistence type="predicted"/>
<gene>
    <name evidence="1" type="ORF">ENX16_00010</name>
</gene>
<accession>A0A7V3PS74</accession>
<dbReference type="InterPro" id="IPR058240">
    <property type="entry name" value="rSAM_sf"/>
</dbReference>